<keyword evidence="1" id="KW-0732">Signal</keyword>
<dbReference type="RefSeq" id="WP_283344460.1">
    <property type="nucleotide sequence ID" value="NZ_JASHIF010000008.1"/>
</dbReference>
<proteinExistence type="predicted"/>
<organism evidence="2 3">
    <name type="scientific">Flectobacillus roseus</name>
    <dbReference type="NCBI Taxonomy" id="502259"/>
    <lineage>
        <taxon>Bacteria</taxon>
        <taxon>Pseudomonadati</taxon>
        <taxon>Bacteroidota</taxon>
        <taxon>Cytophagia</taxon>
        <taxon>Cytophagales</taxon>
        <taxon>Flectobacillaceae</taxon>
        <taxon>Flectobacillus</taxon>
    </lineage>
</organism>
<evidence type="ECO:0000313" key="2">
    <source>
        <dbReference type="EMBL" id="MDI9859539.1"/>
    </source>
</evidence>
<reference evidence="2 3" key="1">
    <citation type="submission" date="2023-05" db="EMBL/GenBank/DDBJ databases">
        <title>Novel species of genus Flectobacillus isolated from stream in China.</title>
        <authorList>
            <person name="Lu H."/>
        </authorList>
    </citation>
    <scope>NUCLEOTIDE SEQUENCE [LARGE SCALE GENOMIC DNA]</scope>
    <source>
        <strain evidence="2 3">KCTC 42575</strain>
    </source>
</reference>
<gene>
    <name evidence="2" type="ORF">QM524_09980</name>
</gene>
<name>A0ABT6Y7T7_9BACT</name>
<evidence type="ECO:0000256" key="1">
    <source>
        <dbReference type="SAM" id="SignalP"/>
    </source>
</evidence>
<evidence type="ECO:0008006" key="4">
    <source>
        <dbReference type="Google" id="ProtNLM"/>
    </source>
</evidence>
<dbReference type="EMBL" id="JASHIF010000008">
    <property type="protein sequence ID" value="MDI9859539.1"/>
    <property type="molecule type" value="Genomic_DNA"/>
</dbReference>
<dbReference type="Proteomes" id="UP001236507">
    <property type="component" value="Unassembled WGS sequence"/>
</dbReference>
<feature type="chain" id="PRO_5045722741" description="Outer membrane protein beta-barrel domain-containing protein" evidence="1">
    <location>
        <begin position="23"/>
        <end position="199"/>
    </location>
</feature>
<feature type="signal peptide" evidence="1">
    <location>
        <begin position="1"/>
        <end position="22"/>
    </location>
</feature>
<protein>
    <recommendedName>
        <fullName evidence="4">Outer membrane protein beta-barrel domain-containing protein</fullName>
    </recommendedName>
</protein>
<keyword evidence="3" id="KW-1185">Reference proteome</keyword>
<comment type="caution">
    <text evidence="2">The sequence shown here is derived from an EMBL/GenBank/DDBJ whole genome shotgun (WGS) entry which is preliminary data.</text>
</comment>
<sequence>MKKLILTCCVAALSALSFTSKAQFDPNTKYWQLGGSLATNNTTFGNLGREGLHSNSISLNFRKGKFGENNVAKGWLLDYSLLTSSGSTLNTTYYQHRFGAGYFVSKFQPITQNLALYAEALGKAQYLYNTSKGSTGTDGWAATIEGNVGLRYSMKNKWFLDLGTNVGTLQYQSMGDVKNFSGAIVPSVGTFKISIGKTF</sequence>
<evidence type="ECO:0000313" key="3">
    <source>
        <dbReference type="Proteomes" id="UP001236507"/>
    </source>
</evidence>
<accession>A0ABT6Y7T7</accession>